<feature type="compositionally biased region" description="Low complexity" evidence="4">
    <location>
        <begin position="8"/>
        <end position="24"/>
    </location>
</feature>
<organism evidence="8 9">
    <name type="scientific">Arthrobacter subterraneus</name>
    <dbReference type="NCBI Taxonomy" id="335973"/>
    <lineage>
        <taxon>Bacteria</taxon>
        <taxon>Bacillati</taxon>
        <taxon>Actinomycetota</taxon>
        <taxon>Actinomycetes</taxon>
        <taxon>Micrococcales</taxon>
        <taxon>Micrococcaceae</taxon>
        <taxon>Arthrobacter</taxon>
    </lineage>
</organism>
<name>A0A1G8ED99_9MICC</name>
<dbReference type="Gene3D" id="3.10.20.30">
    <property type="match status" value="1"/>
</dbReference>
<dbReference type="SUPFAM" id="SSF55021">
    <property type="entry name" value="ACT-like"/>
    <property type="match status" value="1"/>
</dbReference>
<comment type="catalytic activity">
    <reaction evidence="2">
        <text>GTP + ATP = guanosine 3'-diphosphate 5'-triphosphate + AMP</text>
        <dbReference type="Rhea" id="RHEA:22088"/>
        <dbReference type="ChEBI" id="CHEBI:30616"/>
        <dbReference type="ChEBI" id="CHEBI:37565"/>
        <dbReference type="ChEBI" id="CHEBI:142410"/>
        <dbReference type="ChEBI" id="CHEBI:456215"/>
        <dbReference type="EC" id="2.7.6.5"/>
    </reaction>
</comment>
<proteinExistence type="inferred from homology"/>
<dbReference type="PANTHER" id="PTHR21262:SF31">
    <property type="entry name" value="GTP PYROPHOSPHOKINASE"/>
    <property type="match status" value="1"/>
</dbReference>
<dbReference type="PROSITE" id="PS51671">
    <property type="entry name" value="ACT"/>
    <property type="match status" value="1"/>
</dbReference>
<dbReference type="SUPFAM" id="SSF109604">
    <property type="entry name" value="HD-domain/PDEase-like"/>
    <property type="match status" value="1"/>
</dbReference>
<dbReference type="InterPro" id="IPR033655">
    <property type="entry name" value="TGS_RelA/SpoT"/>
</dbReference>
<keyword evidence="8" id="KW-0418">Kinase</keyword>
<dbReference type="UniPathway" id="UPA00908">
    <property type="reaction ID" value="UER00884"/>
</dbReference>
<feature type="domain" description="ACT" evidence="5">
    <location>
        <begin position="720"/>
        <end position="794"/>
    </location>
</feature>
<dbReference type="InterPro" id="IPR004095">
    <property type="entry name" value="TGS"/>
</dbReference>
<dbReference type="Pfam" id="PF19296">
    <property type="entry name" value="RelA_AH_RIS"/>
    <property type="match status" value="1"/>
</dbReference>
<dbReference type="InterPro" id="IPR002912">
    <property type="entry name" value="ACT_dom"/>
</dbReference>
<dbReference type="SMART" id="SM00954">
    <property type="entry name" value="RelA_SpoT"/>
    <property type="match status" value="1"/>
</dbReference>
<dbReference type="CDD" id="cd01668">
    <property type="entry name" value="TGS_RSH"/>
    <property type="match status" value="1"/>
</dbReference>
<dbReference type="Gene3D" id="1.10.3210.10">
    <property type="entry name" value="Hypothetical protein af1432"/>
    <property type="match status" value="1"/>
</dbReference>
<dbReference type="GO" id="GO:0005886">
    <property type="term" value="C:plasma membrane"/>
    <property type="evidence" value="ECO:0007669"/>
    <property type="project" value="TreeGrafter"/>
</dbReference>
<dbReference type="CDD" id="cd04876">
    <property type="entry name" value="ACT_RelA-SpoT"/>
    <property type="match status" value="1"/>
</dbReference>
<accession>A0A1G8ED99</accession>
<reference evidence="8 9" key="1">
    <citation type="submission" date="2016-10" db="EMBL/GenBank/DDBJ databases">
        <authorList>
            <person name="de Groot N.N."/>
        </authorList>
    </citation>
    <scope>NUCLEOTIDE SEQUENCE [LARGE SCALE GENOMIC DNA]</scope>
    <source>
        <strain evidence="8 9">NP_1H</strain>
    </source>
</reference>
<evidence type="ECO:0000313" key="8">
    <source>
        <dbReference type="EMBL" id="SDH67872.1"/>
    </source>
</evidence>
<evidence type="ECO:0000259" key="5">
    <source>
        <dbReference type="PROSITE" id="PS51671"/>
    </source>
</evidence>
<comment type="function">
    <text evidence="3">In eubacteria ppGpp (guanosine 3'-diphosphate 5'-diphosphate) is a mediator of the stringent response that coordinates a variety of cellular activities in response to changes in nutritional abundance.</text>
</comment>
<feature type="region of interest" description="Disordered" evidence="4">
    <location>
        <begin position="1"/>
        <end position="55"/>
    </location>
</feature>
<dbReference type="InterPro" id="IPR007685">
    <property type="entry name" value="RelA_SpoT"/>
</dbReference>
<evidence type="ECO:0000256" key="3">
    <source>
        <dbReference type="RuleBase" id="RU003847"/>
    </source>
</evidence>
<dbReference type="FunFam" id="3.10.20.30:FF:000002">
    <property type="entry name" value="GTP pyrophosphokinase (RelA/SpoT)"/>
    <property type="match status" value="1"/>
</dbReference>
<dbReference type="AlphaFoldDB" id="A0A1G8ED99"/>
<dbReference type="InterPro" id="IPR003607">
    <property type="entry name" value="HD/PDEase_dom"/>
</dbReference>
<evidence type="ECO:0000259" key="7">
    <source>
        <dbReference type="PROSITE" id="PS51880"/>
    </source>
</evidence>
<dbReference type="PROSITE" id="PS51831">
    <property type="entry name" value="HD"/>
    <property type="match status" value="1"/>
</dbReference>
<dbReference type="PANTHER" id="PTHR21262">
    <property type="entry name" value="GUANOSINE-3',5'-BIS DIPHOSPHATE 3'-PYROPHOSPHOHYDROLASE"/>
    <property type="match status" value="1"/>
</dbReference>
<dbReference type="Gene3D" id="3.30.70.260">
    <property type="match status" value="1"/>
</dbReference>
<keyword evidence="9" id="KW-1185">Reference proteome</keyword>
<dbReference type="STRING" id="335973.SAMN04488693_10269"/>
<dbReference type="PROSITE" id="PS51880">
    <property type="entry name" value="TGS"/>
    <property type="match status" value="1"/>
</dbReference>
<dbReference type="NCBIfam" id="TIGR00691">
    <property type="entry name" value="spoT_relA"/>
    <property type="match status" value="1"/>
</dbReference>
<dbReference type="EMBL" id="FNDT01000002">
    <property type="protein sequence ID" value="SDH67872.1"/>
    <property type="molecule type" value="Genomic_DNA"/>
</dbReference>
<dbReference type="GO" id="GO:0016301">
    <property type="term" value="F:kinase activity"/>
    <property type="evidence" value="ECO:0007669"/>
    <property type="project" value="UniProtKB-KW"/>
</dbReference>
<comment type="similarity">
    <text evidence="3">Belongs to the relA/spoT family.</text>
</comment>
<dbReference type="InterPro" id="IPR043519">
    <property type="entry name" value="NT_sf"/>
</dbReference>
<dbReference type="SMART" id="SM00471">
    <property type="entry name" value="HDc"/>
    <property type="match status" value="1"/>
</dbReference>
<dbReference type="GO" id="GO:0008728">
    <property type="term" value="F:GTP diphosphokinase activity"/>
    <property type="evidence" value="ECO:0007669"/>
    <property type="project" value="UniProtKB-EC"/>
</dbReference>
<dbReference type="CDD" id="cd00077">
    <property type="entry name" value="HDc"/>
    <property type="match status" value="1"/>
</dbReference>
<dbReference type="Pfam" id="PF13328">
    <property type="entry name" value="HD_4"/>
    <property type="match status" value="1"/>
</dbReference>
<sequence>MGFWVAEASGPGRPSGTGPSSAAGIEPRVQHARAAAPVQAPPAPAEGPTAPGRRERTRARLARLAGRGAADYSPILEPLLRTVRANNPKEDLEFIKRAYEVAERSHEGQKRKSGDPYITHPVAVATILAELGMTGTTLAAALLHDTVEDTSCTLEDIRRDFGQEVAMLVDGVTKLDKVSFGDAAQAETVRKMVVAMAKDIRVLVIKLADRLHNARTWRFVSPESSARKARETLEIFAPLAHRLGMNTIKWELEDLSFAALHPKVYEEIVRMVGDRTPEREKHLNLVRDQIGEDLRSVKIKATITGRPKHYYSIYQKMIVRGKDFDDIHDLMGVRVLVDSVRDCYATLGQLHARWNPLPGRFKDYIAMPKFNMYQSLHTTVIGPGGRPVEIQIRTHDMHRRAEYGVAAHWKYKNQGGAGTSGAPDNSDMGWLRSLVDWQQETSDPDEFLDSLRFEINAREVFVFTPKGEVMALPAGSTPVDFAYAVHTEVGHRTIGARVNGKLVPLNSELNHGDWVEIFTSKAEGAGPSQDWQGFVKSPRARNKIRQWFTKERREEAIEKGKDQLTRTMRKQNLPLQRMMTHDALMAVAQELRHADISALYAAVGDGHTSAQNVIEHLVALMGGHAGAEDDIAEATVATQPRRPKFSDSGVTVRGVGDVWVKLARCCTPVPPDPIVGFVTRGSGVSVHRNDCRNVQELRDQPDRIVDVEWAPTQSSVFLVEIQVEALDRKSLLSDVTRVLSENHVNILAASVNTSTDRVAMSRFAFEMGDPKYLSHILSAVRRIDGVFDVYRTTGSQRRL</sequence>
<dbReference type="InterPro" id="IPR004811">
    <property type="entry name" value="RelA/Spo_fam"/>
</dbReference>
<protein>
    <submittedName>
        <fullName evidence="8">GTP pyrophosphokinase</fullName>
    </submittedName>
</protein>
<evidence type="ECO:0000256" key="4">
    <source>
        <dbReference type="SAM" id="MobiDB-lite"/>
    </source>
</evidence>
<comment type="pathway">
    <text evidence="1">Purine metabolism; ppGpp biosynthesis; ppGpp from GTP: step 1/2.</text>
</comment>
<evidence type="ECO:0000256" key="2">
    <source>
        <dbReference type="ARBA" id="ARBA00048244"/>
    </source>
</evidence>
<feature type="domain" description="TGS" evidence="7">
    <location>
        <begin position="458"/>
        <end position="519"/>
    </location>
</feature>
<keyword evidence="8" id="KW-0808">Transferase</keyword>
<dbReference type="InterPro" id="IPR012676">
    <property type="entry name" value="TGS-like"/>
</dbReference>
<dbReference type="Proteomes" id="UP000199258">
    <property type="component" value="Unassembled WGS sequence"/>
</dbReference>
<dbReference type="Pfam" id="PF02824">
    <property type="entry name" value="TGS"/>
    <property type="match status" value="1"/>
</dbReference>
<dbReference type="FunFam" id="1.10.3210.10:FF:000001">
    <property type="entry name" value="GTP pyrophosphokinase RelA"/>
    <property type="match status" value="1"/>
</dbReference>
<dbReference type="InterPro" id="IPR012675">
    <property type="entry name" value="Beta-grasp_dom_sf"/>
</dbReference>
<evidence type="ECO:0000313" key="9">
    <source>
        <dbReference type="Proteomes" id="UP000199258"/>
    </source>
</evidence>
<dbReference type="InterPro" id="IPR045600">
    <property type="entry name" value="RelA/SpoT_AH_RIS"/>
</dbReference>
<dbReference type="SUPFAM" id="SSF81301">
    <property type="entry name" value="Nucleotidyltransferase"/>
    <property type="match status" value="1"/>
</dbReference>
<dbReference type="CDD" id="cd05399">
    <property type="entry name" value="NT_Rel-Spo_like"/>
    <property type="match status" value="1"/>
</dbReference>
<evidence type="ECO:0000256" key="1">
    <source>
        <dbReference type="ARBA" id="ARBA00004976"/>
    </source>
</evidence>
<gene>
    <name evidence="8" type="ORF">SAMN04488693_10269</name>
</gene>
<dbReference type="InterPro" id="IPR045865">
    <property type="entry name" value="ACT-like_dom_sf"/>
</dbReference>
<dbReference type="Pfam" id="PF13291">
    <property type="entry name" value="ACT_4"/>
    <property type="match status" value="1"/>
</dbReference>
<dbReference type="FunFam" id="3.30.460.10:FF:000001">
    <property type="entry name" value="GTP pyrophosphokinase RelA"/>
    <property type="match status" value="1"/>
</dbReference>
<dbReference type="InterPro" id="IPR006674">
    <property type="entry name" value="HD_domain"/>
</dbReference>
<evidence type="ECO:0000259" key="6">
    <source>
        <dbReference type="PROSITE" id="PS51831"/>
    </source>
</evidence>
<feature type="domain" description="HD" evidence="6">
    <location>
        <begin position="117"/>
        <end position="214"/>
    </location>
</feature>
<dbReference type="SUPFAM" id="SSF81271">
    <property type="entry name" value="TGS-like"/>
    <property type="match status" value="1"/>
</dbReference>
<dbReference type="GO" id="GO:0015970">
    <property type="term" value="P:guanosine tetraphosphate biosynthetic process"/>
    <property type="evidence" value="ECO:0007669"/>
    <property type="project" value="UniProtKB-UniPathway"/>
</dbReference>
<dbReference type="Pfam" id="PF04607">
    <property type="entry name" value="RelA_SpoT"/>
    <property type="match status" value="1"/>
</dbReference>
<dbReference type="Gene3D" id="3.30.460.10">
    <property type="entry name" value="Beta Polymerase, domain 2"/>
    <property type="match status" value="1"/>
</dbReference>